<organism evidence="2 3">
    <name type="scientific">Jannaschia rubra</name>
    <dbReference type="NCBI Taxonomy" id="282197"/>
    <lineage>
        <taxon>Bacteria</taxon>
        <taxon>Pseudomonadati</taxon>
        <taxon>Pseudomonadota</taxon>
        <taxon>Alphaproteobacteria</taxon>
        <taxon>Rhodobacterales</taxon>
        <taxon>Roseobacteraceae</taxon>
        <taxon>Jannaschia</taxon>
    </lineage>
</organism>
<evidence type="ECO:0000313" key="2">
    <source>
        <dbReference type="EMBL" id="CTQ33910.1"/>
    </source>
</evidence>
<reference evidence="2 3" key="1">
    <citation type="submission" date="2015-07" db="EMBL/GenBank/DDBJ databases">
        <authorList>
            <person name="Noorani M."/>
        </authorList>
    </citation>
    <scope>NUCLEOTIDE SEQUENCE [LARGE SCALE GENOMIC DNA]</scope>
    <source>
        <strain evidence="2 3">CECT 5088</strain>
    </source>
</reference>
<dbReference type="EMBL" id="CXPG01000020">
    <property type="protein sequence ID" value="CTQ33910.1"/>
    <property type="molecule type" value="Genomic_DNA"/>
</dbReference>
<accession>A0A0M6XS39</accession>
<dbReference type="Proteomes" id="UP000048908">
    <property type="component" value="Unassembled WGS sequence"/>
</dbReference>
<gene>
    <name evidence="2" type="ORF">JAN5088_02699</name>
</gene>
<dbReference type="OrthoDB" id="7848867at2"/>
<feature type="region of interest" description="Disordered" evidence="1">
    <location>
        <begin position="71"/>
        <end position="93"/>
    </location>
</feature>
<dbReference type="RefSeq" id="WP_055683262.1">
    <property type="nucleotide sequence ID" value="NZ_CXPG01000020.1"/>
</dbReference>
<proteinExistence type="predicted"/>
<evidence type="ECO:0000313" key="3">
    <source>
        <dbReference type="Proteomes" id="UP000048908"/>
    </source>
</evidence>
<dbReference type="AlphaFoldDB" id="A0A0M6XS39"/>
<protein>
    <submittedName>
        <fullName evidence="2">Uncharacterized protein</fullName>
    </submittedName>
</protein>
<feature type="region of interest" description="Disordered" evidence="1">
    <location>
        <begin position="1"/>
        <end position="20"/>
    </location>
</feature>
<evidence type="ECO:0000256" key="1">
    <source>
        <dbReference type="SAM" id="MobiDB-lite"/>
    </source>
</evidence>
<sequence>MTKTTYVATAPDGSQHTRKTDRTYTHAVLLESEEEWTAVGFCGRPDLAEKKRSEHPGSIVVKCSVLGDRAADMPEAEATEKASDSPSEQPKPTIGSMVQELLMDEALDYATIVDAVVAEFPNAQTSARSVASVASVLRKKGVDVPMRRNSKV</sequence>
<name>A0A0M6XS39_9RHOB</name>
<keyword evidence="3" id="KW-1185">Reference proteome</keyword>